<accession>A0A1X7U6E6</accession>
<proteinExistence type="predicted"/>
<evidence type="ECO:0000256" key="2">
    <source>
        <dbReference type="SAM" id="MobiDB-lite"/>
    </source>
</evidence>
<organism evidence="3">
    <name type="scientific">Amphimedon queenslandica</name>
    <name type="common">Sponge</name>
    <dbReference type="NCBI Taxonomy" id="400682"/>
    <lineage>
        <taxon>Eukaryota</taxon>
        <taxon>Metazoa</taxon>
        <taxon>Porifera</taxon>
        <taxon>Demospongiae</taxon>
        <taxon>Heteroscleromorpha</taxon>
        <taxon>Haplosclerida</taxon>
        <taxon>Niphatidae</taxon>
        <taxon>Amphimedon</taxon>
    </lineage>
</organism>
<dbReference type="SUPFAM" id="SSF56349">
    <property type="entry name" value="DNA breaking-rejoining enzymes"/>
    <property type="match status" value="1"/>
</dbReference>
<sequence>MKRVGINTIKKFVAEITTALGDDSCYTNHYLRARSVSHMYNAGIREKVISKKSGHKSIEGLCAYERISDELEGMAKRSTAGEPSGALCEVKKVKEP</sequence>
<evidence type="ECO:0000256" key="1">
    <source>
        <dbReference type="ARBA" id="ARBA00023172"/>
    </source>
</evidence>
<dbReference type="InParanoid" id="A0A1X7U6E6"/>
<evidence type="ECO:0000313" key="3">
    <source>
        <dbReference type="EnsemblMetazoa" id="Aqu2.1.23084_001"/>
    </source>
</evidence>
<dbReference type="InterPro" id="IPR013762">
    <property type="entry name" value="Integrase-like_cat_sf"/>
</dbReference>
<dbReference type="InterPro" id="IPR011010">
    <property type="entry name" value="DNA_brk_join_enz"/>
</dbReference>
<name>A0A1X7U6E6_AMPQE</name>
<dbReference type="GO" id="GO:0003677">
    <property type="term" value="F:DNA binding"/>
    <property type="evidence" value="ECO:0007669"/>
    <property type="project" value="InterPro"/>
</dbReference>
<dbReference type="Gene3D" id="1.10.443.10">
    <property type="entry name" value="Intergrase catalytic core"/>
    <property type="match status" value="1"/>
</dbReference>
<keyword evidence="1" id="KW-0233">DNA recombination</keyword>
<protein>
    <recommendedName>
        <fullName evidence="4">Tyr recombinase domain-containing protein</fullName>
    </recommendedName>
</protein>
<dbReference type="AlphaFoldDB" id="A0A1X7U6E6"/>
<dbReference type="GO" id="GO:0015074">
    <property type="term" value="P:DNA integration"/>
    <property type="evidence" value="ECO:0007669"/>
    <property type="project" value="InterPro"/>
</dbReference>
<dbReference type="GO" id="GO:0006310">
    <property type="term" value="P:DNA recombination"/>
    <property type="evidence" value="ECO:0007669"/>
    <property type="project" value="UniProtKB-KW"/>
</dbReference>
<dbReference type="EnsemblMetazoa" id="Aqu2.1.23084_001">
    <property type="protein sequence ID" value="Aqu2.1.23084_001"/>
    <property type="gene ID" value="Aqu2.1.23084"/>
</dbReference>
<evidence type="ECO:0008006" key="4">
    <source>
        <dbReference type="Google" id="ProtNLM"/>
    </source>
</evidence>
<reference evidence="3" key="1">
    <citation type="submission" date="2017-05" db="UniProtKB">
        <authorList>
            <consortium name="EnsemblMetazoa"/>
        </authorList>
    </citation>
    <scope>IDENTIFICATION</scope>
</reference>
<feature type="region of interest" description="Disordered" evidence="2">
    <location>
        <begin position="76"/>
        <end position="96"/>
    </location>
</feature>